<keyword evidence="3 8" id="KW-0812">Transmembrane</keyword>
<name>A0AAD8DSG9_MYTSE</name>
<evidence type="ECO:0000256" key="7">
    <source>
        <dbReference type="ARBA" id="ARBA00023180"/>
    </source>
</evidence>
<keyword evidence="4 8" id="KW-1133">Transmembrane helix</keyword>
<keyword evidence="6" id="KW-0675">Receptor</keyword>
<dbReference type="PANTHER" id="PTHR42643">
    <property type="entry name" value="IONOTROPIC RECEPTOR 20A-RELATED"/>
    <property type="match status" value="1"/>
</dbReference>
<evidence type="ECO:0000256" key="4">
    <source>
        <dbReference type="ARBA" id="ARBA00022989"/>
    </source>
</evidence>
<comment type="caution">
    <text evidence="9">The sequence shown here is derived from an EMBL/GenBank/DDBJ whole genome shotgun (WGS) entry which is preliminary data.</text>
</comment>
<sequence length="380" mass="44307">MRDFIRQLQNPEDKMQEKFFDRAYLTVGDRLGVILSKPHVATIDRKSDAEMAIQKQYSDAYGFPFIDIVDECFYTYYLSYIARAGVILSKPRVATIDRKLDVEMAIQKEYSDEYGSPLIDIVDECFYTYYLSYIARAGVILSKQRVATIDRKSDAEMAIQKEYSDEYGSPLIDIVDECFYTYYLSYIARADAALYTSDSIMDLMKSVQNPEDKLQEKFFNRVHLIARDRLGVLMRHPFAVTVDRKSDAEMSILEQYSDENGNPLIDIVEECFHTYYLTYIARTGFPFYEDLQVFTERLNEAGLPAMYYKWTQQMLEIHNSMADIDTEPRLFSKITLSDQRVAFGILFVGTMMSTVVFAAEIWIARRQRVKLNRRQSLFSN</sequence>
<gene>
    <name evidence="9" type="ORF">PYW07_005845</name>
</gene>
<feature type="transmembrane region" description="Helical" evidence="8">
    <location>
        <begin position="341"/>
        <end position="364"/>
    </location>
</feature>
<organism evidence="9 10">
    <name type="scientific">Mythimna separata</name>
    <name type="common">Oriental armyworm</name>
    <name type="synonym">Pseudaletia separata</name>
    <dbReference type="NCBI Taxonomy" id="271217"/>
    <lineage>
        <taxon>Eukaryota</taxon>
        <taxon>Metazoa</taxon>
        <taxon>Ecdysozoa</taxon>
        <taxon>Arthropoda</taxon>
        <taxon>Hexapoda</taxon>
        <taxon>Insecta</taxon>
        <taxon>Pterygota</taxon>
        <taxon>Neoptera</taxon>
        <taxon>Endopterygota</taxon>
        <taxon>Lepidoptera</taxon>
        <taxon>Glossata</taxon>
        <taxon>Ditrysia</taxon>
        <taxon>Noctuoidea</taxon>
        <taxon>Noctuidae</taxon>
        <taxon>Noctuinae</taxon>
        <taxon>Hadenini</taxon>
        <taxon>Mythimna</taxon>
    </lineage>
</organism>
<evidence type="ECO:0000256" key="2">
    <source>
        <dbReference type="ARBA" id="ARBA00022475"/>
    </source>
</evidence>
<evidence type="ECO:0000313" key="10">
    <source>
        <dbReference type="Proteomes" id="UP001231518"/>
    </source>
</evidence>
<evidence type="ECO:0000256" key="3">
    <source>
        <dbReference type="ARBA" id="ARBA00022692"/>
    </source>
</evidence>
<keyword evidence="10" id="KW-1185">Reference proteome</keyword>
<evidence type="ECO:0000256" key="1">
    <source>
        <dbReference type="ARBA" id="ARBA00004651"/>
    </source>
</evidence>
<accession>A0AAD8DSG9</accession>
<keyword evidence="2" id="KW-1003">Cell membrane</keyword>
<dbReference type="GO" id="GO:0005886">
    <property type="term" value="C:plasma membrane"/>
    <property type="evidence" value="ECO:0007669"/>
    <property type="project" value="UniProtKB-SubCell"/>
</dbReference>
<dbReference type="InterPro" id="IPR052192">
    <property type="entry name" value="Insect_Ionotropic_Sensory_Rcpt"/>
</dbReference>
<protein>
    <submittedName>
        <fullName evidence="9">Uncharacterized protein</fullName>
    </submittedName>
</protein>
<reference evidence="9" key="1">
    <citation type="submission" date="2023-03" db="EMBL/GenBank/DDBJ databases">
        <title>Chromosome-level genomes of two armyworms, Mythimna separata and Mythimna loreyi, provide insights into the biosynthesis and reception of sex pheromones.</title>
        <authorList>
            <person name="Zhao H."/>
        </authorList>
    </citation>
    <scope>NUCLEOTIDE SEQUENCE</scope>
    <source>
        <strain evidence="9">BeijingLab</strain>
        <tissue evidence="9">Pupa</tissue>
    </source>
</reference>
<comment type="subcellular location">
    <subcellularLocation>
        <location evidence="1">Cell membrane</location>
        <topology evidence="1">Multi-pass membrane protein</topology>
    </subcellularLocation>
</comment>
<keyword evidence="5 8" id="KW-0472">Membrane</keyword>
<dbReference type="Proteomes" id="UP001231518">
    <property type="component" value="Chromosome 18"/>
</dbReference>
<dbReference type="AlphaFoldDB" id="A0AAD8DSG9"/>
<dbReference type="EMBL" id="JARGEI010000016">
    <property type="protein sequence ID" value="KAJ8717915.1"/>
    <property type="molecule type" value="Genomic_DNA"/>
</dbReference>
<proteinExistence type="predicted"/>
<dbReference type="PANTHER" id="PTHR42643:SF38">
    <property type="entry name" value="IONOTROPIC RECEPTOR 100A"/>
    <property type="match status" value="1"/>
</dbReference>
<evidence type="ECO:0000256" key="8">
    <source>
        <dbReference type="SAM" id="Phobius"/>
    </source>
</evidence>
<evidence type="ECO:0000256" key="5">
    <source>
        <dbReference type="ARBA" id="ARBA00023136"/>
    </source>
</evidence>
<evidence type="ECO:0000313" key="9">
    <source>
        <dbReference type="EMBL" id="KAJ8717915.1"/>
    </source>
</evidence>
<keyword evidence="7" id="KW-0325">Glycoprotein</keyword>
<evidence type="ECO:0000256" key="6">
    <source>
        <dbReference type="ARBA" id="ARBA00023170"/>
    </source>
</evidence>